<proteinExistence type="inferred from homology"/>
<dbReference type="InterPro" id="IPR020846">
    <property type="entry name" value="MFS_dom"/>
</dbReference>
<evidence type="ECO:0000256" key="8">
    <source>
        <dbReference type="SAM" id="MobiDB-lite"/>
    </source>
</evidence>
<comment type="catalytic activity">
    <reaction evidence="7">
        <text>myo-inositol(out) + H(+)(out) = myo-inositol(in) + H(+)(in)</text>
        <dbReference type="Rhea" id="RHEA:60364"/>
        <dbReference type="ChEBI" id="CHEBI:15378"/>
        <dbReference type="ChEBI" id="CHEBI:17268"/>
    </reaction>
</comment>
<organism evidence="11 12">
    <name type="scientific">Pyrrhoderma noxium</name>
    <dbReference type="NCBI Taxonomy" id="2282107"/>
    <lineage>
        <taxon>Eukaryota</taxon>
        <taxon>Fungi</taxon>
        <taxon>Dikarya</taxon>
        <taxon>Basidiomycota</taxon>
        <taxon>Agaricomycotina</taxon>
        <taxon>Agaricomycetes</taxon>
        <taxon>Hymenochaetales</taxon>
        <taxon>Hymenochaetaceae</taxon>
        <taxon>Pyrrhoderma</taxon>
    </lineage>
</organism>
<evidence type="ECO:0000256" key="5">
    <source>
        <dbReference type="ARBA" id="ARBA00022989"/>
    </source>
</evidence>
<evidence type="ECO:0000313" key="12">
    <source>
        <dbReference type="Proteomes" id="UP000217199"/>
    </source>
</evidence>
<feature type="transmembrane region" description="Helical" evidence="9">
    <location>
        <begin position="425"/>
        <end position="446"/>
    </location>
</feature>
<feature type="transmembrane region" description="Helical" evidence="9">
    <location>
        <begin position="102"/>
        <end position="123"/>
    </location>
</feature>
<dbReference type="PROSITE" id="PS00217">
    <property type="entry name" value="SUGAR_TRANSPORT_2"/>
    <property type="match status" value="1"/>
</dbReference>
<accession>A0A286U9Y6</accession>
<feature type="region of interest" description="Disordered" evidence="8">
    <location>
        <begin position="811"/>
        <end position="864"/>
    </location>
</feature>
<keyword evidence="6 9" id="KW-0472">Membrane</keyword>
<reference evidence="11 12" key="1">
    <citation type="journal article" date="2017" name="Mol. Ecol.">
        <title>Comparative and population genomic landscape of Phellinus noxius: A hypervariable fungus causing root rot in trees.</title>
        <authorList>
            <person name="Chung C.L."/>
            <person name="Lee T.J."/>
            <person name="Akiba M."/>
            <person name="Lee H.H."/>
            <person name="Kuo T.H."/>
            <person name="Liu D."/>
            <person name="Ke H.M."/>
            <person name="Yokoi T."/>
            <person name="Roa M.B."/>
            <person name="Lu M.J."/>
            <person name="Chang Y.Y."/>
            <person name="Ann P.J."/>
            <person name="Tsai J.N."/>
            <person name="Chen C.Y."/>
            <person name="Tzean S.S."/>
            <person name="Ota Y."/>
            <person name="Hattori T."/>
            <person name="Sahashi N."/>
            <person name="Liou R.F."/>
            <person name="Kikuchi T."/>
            <person name="Tsai I.J."/>
        </authorList>
    </citation>
    <scope>NUCLEOTIDE SEQUENCE [LARGE SCALE GENOMIC DNA]</scope>
    <source>
        <strain evidence="11 12">FFPRI411160</strain>
    </source>
</reference>
<feature type="region of interest" description="Disordered" evidence="8">
    <location>
        <begin position="957"/>
        <end position="1000"/>
    </location>
</feature>
<dbReference type="Pfam" id="PF00083">
    <property type="entry name" value="Sugar_tr"/>
    <property type="match status" value="1"/>
</dbReference>
<feature type="compositionally biased region" description="Low complexity" evidence="8">
    <location>
        <begin position="577"/>
        <end position="597"/>
    </location>
</feature>
<evidence type="ECO:0000256" key="1">
    <source>
        <dbReference type="ARBA" id="ARBA00004141"/>
    </source>
</evidence>
<name>A0A286U9Y6_9AGAM</name>
<dbReference type="Proteomes" id="UP000217199">
    <property type="component" value="Unassembled WGS sequence"/>
</dbReference>
<feature type="transmembrane region" description="Helical" evidence="9">
    <location>
        <begin position="258"/>
        <end position="279"/>
    </location>
</feature>
<feature type="compositionally biased region" description="Polar residues" evidence="8">
    <location>
        <begin position="826"/>
        <end position="855"/>
    </location>
</feature>
<evidence type="ECO:0000256" key="7">
    <source>
        <dbReference type="ARBA" id="ARBA00049119"/>
    </source>
</evidence>
<keyword evidence="5 9" id="KW-1133">Transmembrane helix</keyword>
<dbReference type="PROSITE" id="PS50850">
    <property type="entry name" value="MFS"/>
    <property type="match status" value="1"/>
</dbReference>
<dbReference type="InterPro" id="IPR005829">
    <property type="entry name" value="Sugar_transporter_CS"/>
</dbReference>
<dbReference type="PRINTS" id="PR00171">
    <property type="entry name" value="SUGRTRNSPORT"/>
</dbReference>
<feature type="transmembrane region" description="Helical" evidence="9">
    <location>
        <begin position="7"/>
        <end position="27"/>
    </location>
</feature>
<dbReference type="GO" id="GO:0005351">
    <property type="term" value="F:carbohydrate:proton symporter activity"/>
    <property type="evidence" value="ECO:0007669"/>
    <property type="project" value="TreeGrafter"/>
</dbReference>
<evidence type="ECO:0000256" key="6">
    <source>
        <dbReference type="ARBA" id="ARBA00023136"/>
    </source>
</evidence>
<dbReference type="InterPro" id="IPR003663">
    <property type="entry name" value="Sugar/inositol_transpt"/>
</dbReference>
<dbReference type="GO" id="GO:0016020">
    <property type="term" value="C:membrane"/>
    <property type="evidence" value="ECO:0007669"/>
    <property type="project" value="UniProtKB-SubCell"/>
</dbReference>
<feature type="compositionally biased region" description="Low complexity" evidence="8">
    <location>
        <begin position="957"/>
        <end position="968"/>
    </location>
</feature>
<dbReference type="AlphaFoldDB" id="A0A286U9Y6"/>
<dbReference type="OrthoDB" id="6133115at2759"/>
<feature type="transmembrane region" description="Helical" evidence="9">
    <location>
        <begin position="326"/>
        <end position="349"/>
    </location>
</feature>
<feature type="region of interest" description="Disordered" evidence="8">
    <location>
        <begin position="571"/>
        <end position="597"/>
    </location>
</feature>
<keyword evidence="12" id="KW-1185">Reference proteome</keyword>
<feature type="region of interest" description="Disordered" evidence="8">
    <location>
        <begin position="667"/>
        <end position="686"/>
    </location>
</feature>
<feature type="transmembrane region" description="Helical" evidence="9">
    <location>
        <begin position="487"/>
        <end position="511"/>
    </location>
</feature>
<dbReference type="InterPro" id="IPR050360">
    <property type="entry name" value="MFS_Sugar_Transporters"/>
</dbReference>
<gene>
    <name evidence="11" type="ORF">PNOK_0801200</name>
</gene>
<dbReference type="PANTHER" id="PTHR48022:SF80">
    <property type="entry name" value="SUGAR TRANSPORTER, PUTATIVE (AFU_ORTHOLOGUE AFUA_3G12170)-RELATED"/>
    <property type="match status" value="1"/>
</dbReference>
<feature type="transmembrane region" description="Helical" evidence="9">
    <location>
        <begin position="135"/>
        <end position="155"/>
    </location>
</feature>
<feature type="transmembrane region" description="Helical" evidence="9">
    <location>
        <begin position="602"/>
        <end position="627"/>
    </location>
</feature>
<dbReference type="SUPFAM" id="SSF103473">
    <property type="entry name" value="MFS general substrate transporter"/>
    <property type="match status" value="1"/>
</dbReference>
<protein>
    <submittedName>
        <fullName evidence="11">General substrate transporter</fullName>
    </submittedName>
</protein>
<feature type="compositionally biased region" description="Low complexity" evidence="8">
    <location>
        <begin position="672"/>
        <end position="683"/>
    </location>
</feature>
<evidence type="ECO:0000256" key="4">
    <source>
        <dbReference type="ARBA" id="ARBA00022692"/>
    </source>
</evidence>
<feature type="compositionally biased region" description="Polar residues" evidence="8">
    <location>
        <begin position="969"/>
        <end position="978"/>
    </location>
</feature>
<feature type="domain" description="Major facilitator superfamily (MFS) profile" evidence="10">
    <location>
        <begin position="9"/>
        <end position="450"/>
    </location>
</feature>
<dbReference type="Gene3D" id="1.20.1250.20">
    <property type="entry name" value="MFS general substrate transporter like domains"/>
    <property type="match status" value="1"/>
</dbReference>
<dbReference type="NCBIfam" id="TIGR00879">
    <property type="entry name" value="SP"/>
    <property type="match status" value="1"/>
</dbReference>
<dbReference type="STRING" id="2282107.A0A286U9Y6"/>
<evidence type="ECO:0000256" key="3">
    <source>
        <dbReference type="ARBA" id="ARBA00022448"/>
    </source>
</evidence>
<evidence type="ECO:0000259" key="10">
    <source>
        <dbReference type="PROSITE" id="PS50850"/>
    </source>
</evidence>
<evidence type="ECO:0000256" key="2">
    <source>
        <dbReference type="ARBA" id="ARBA00010992"/>
    </source>
</evidence>
<keyword evidence="4 9" id="KW-0812">Transmembrane</keyword>
<feature type="transmembrane region" description="Helical" evidence="9">
    <location>
        <begin position="299"/>
        <end position="317"/>
    </location>
</feature>
<keyword evidence="3" id="KW-0813">Transport</keyword>
<feature type="region of interest" description="Disordered" evidence="8">
    <location>
        <begin position="634"/>
        <end position="654"/>
    </location>
</feature>
<dbReference type="FunFam" id="1.20.1250.20:FF:000090">
    <property type="entry name" value="MFS sugar transporter, putative"/>
    <property type="match status" value="1"/>
</dbReference>
<dbReference type="PANTHER" id="PTHR48022">
    <property type="entry name" value="PLASTIDIC GLUCOSE TRANSPORTER 4"/>
    <property type="match status" value="1"/>
</dbReference>
<comment type="subcellular location">
    <subcellularLocation>
        <location evidence="1">Membrane</location>
        <topology evidence="1">Multi-pass membrane protein</topology>
    </subcellularLocation>
</comment>
<comment type="similarity">
    <text evidence="2">Belongs to the major facilitator superfamily. Sugar transporter (TC 2.A.1.1) family.</text>
</comment>
<dbReference type="InterPro" id="IPR036259">
    <property type="entry name" value="MFS_trans_sf"/>
</dbReference>
<comment type="caution">
    <text evidence="11">The sequence shown here is derived from an EMBL/GenBank/DDBJ whole genome shotgun (WGS) entry which is preliminary data.</text>
</comment>
<evidence type="ECO:0000256" key="9">
    <source>
        <dbReference type="SAM" id="Phobius"/>
    </source>
</evidence>
<feature type="transmembrane region" description="Helical" evidence="9">
    <location>
        <begin position="361"/>
        <end position="384"/>
    </location>
</feature>
<evidence type="ECO:0000313" key="11">
    <source>
        <dbReference type="EMBL" id="PAV16392.1"/>
    </source>
</evidence>
<feature type="transmembrane region" description="Helical" evidence="9">
    <location>
        <begin position="47"/>
        <end position="66"/>
    </location>
</feature>
<dbReference type="EMBL" id="NBII01000008">
    <property type="protein sequence ID" value="PAV16392.1"/>
    <property type="molecule type" value="Genomic_DNA"/>
</dbReference>
<dbReference type="InParanoid" id="A0A286U9Y6"/>
<sequence length="1000" mass="107679">MGRIFNIFAATFIAIGSFLFGYDSGIIASVITMNHFQSFFGNPSKSLIGAVVATFTGGCFFGAAASGWWNDKFGRKRTIQIGCVWALWGCAMQSGANNIATLLIGRIVAGVAIGCLSMTVPLYNTEIAPPKIRGFIVGLAQEMIGIGFVVANWVGYGCQFIDSDVSWRLPLGLQLIPASLLLLGVNFLPFSPRWLLEHDRDDLAFATIMKLHGVKTAEDRKKAEEEFAVMHDAIKAEMLVRSRRISDLWASPAMIKRTLIACGVQIFGQFTGINVINYYGPQMYETLGLSPGKTLLVQGIYGAVGPITNFFFITLLVDRIGRKRPLLFGAATFVCTFSVLAAIVASFPPGSGETNFAAQRAGIAMIFLTSIVFSLSFGPVSWVLAAEVFPTRTRSIGTAVATCCNWAFNVLFSEVSPIAMSNVAWKFYVLFIALNFVSFVVILLFFPETKGKSLEEMTEIFGDPVDVENVLGRYGNMKSAHQNEAQLHVLLATITSGFIFIFFTLFSNYVLPYLSLSLSSIATTMKRLHRRQTTGIPDVPTGFSATVQLASSSVVNTGLIADNSATETGDANGVAITSTTVPSTTPSSTSATGSVDSSSIPLGAVIGICVGVFLGLAILILLVFIMFRCRSRKDGQDTRSSQRKNNGRWVKMNDEDGDASYEKYSMKARSAPGSSPTTTGGSTIQRSITVKSAKSAKTFKTGLGFSDAFKTPEVPPQLEFTDGDLGSGRVHTEEIDTLPPLSTVAAFSRVNAPTISWDGDTVRADSGQFAEYHMANGNVESPMSSMVGCFQTPPAVETSLHQWEQAEVVSPDGADDAYGGVESENRNPFTRSDQESSLHTQPQLDTQSITTTGSMRNPFEDNIPTSRAAATPVSLGAETMSSDSASFFSTHTDLTVRLGAFNAIEHLRPSEPQFIQHERSESSEHAMASLIAALNISPEEARERLSAAVLPTPRASAASALSSGAPSAVTNESNYSESETLDEAGYRRFPLPPTDIEHHS</sequence>
<dbReference type="InterPro" id="IPR005828">
    <property type="entry name" value="MFS_sugar_transport-like"/>
</dbReference>